<sequence>MGVSYLMKQRLLAIFAILTLAACSSQPQQSNQTAQQLLPAALTNYTVIVMDNGVISLEPGMKFAWKEPMAVVGVPESEEQAVSKRMQETIEKEIESHGYGFTDNLSQAPYSLVSVAILDEATSDADLDDFTLAFGLDPGLPTPTAQYGKGSLVVGVFDTQFGSLVWRGAVQVFTDHTLPADVKQQRAASAVRALLKELFSKRAGAQSSTQ</sequence>
<feature type="domain" description="DUF4136" evidence="2">
    <location>
        <begin position="63"/>
        <end position="196"/>
    </location>
</feature>
<dbReference type="Gene3D" id="3.30.160.670">
    <property type="match status" value="1"/>
</dbReference>
<evidence type="ECO:0000313" key="3">
    <source>
        <dbReference type="EMBL" id="CAA0124320.1"/>
    </source>
</evidence>
<evidence type="ECO:0000256" key="1">
    <source>
        <dbReference type="SAM" id="SignalP"/>
    </source>
</evidence>
<dbReference type="Proteomes" id="UP000441399">
    <property type="component" value="Unassembled WGS sequence"/>
</dbReference>
<organism evidence="3 4">
    <name type="scientific">BD1-7 clade bacterium</name>
    <dbReference type="NCBI Taxonomy" id="2029982"/>
    <lineage>
        <taxon>Bacteria</taxon>
        <taxon>Pseudomonadati</taxon>
        <taxon>Pseudomonadota</taxon>
        <taxon>Gammaproteobacteria</taxon>
        <taxon>Cellvibrionales</taxon>
        <taxon>Spongiibacteraceae</taxon>
        <taxon>BD1-7 clade</taxon>
    </lineage>
</organism>
<gene>
    <name evidence="3" type="ORF">OPDIPICF_03063</name>
</gene>
<dbReference type="InterPro" id="IPR025411">
    <property type="entry name" value="DUF4136"/>
</dbReference>
<dbReference type="EMBL" id="CACSIO010000060">
    <property type="protein sequence ID" value="CAA0124320.1"/>
    <property type="molecule type" value="Genomic_DNA"/>
</dbReference>
<feature type="signal peptide" evidence="1">
    <location>
        <begin position="1"/>
        <end position="21"/>
    </location>
</feature>
<protein>
    <recommendedName>
        <fullName evidence="2">DUF4136 domain-containing protein</fullName>
    </recommendedName>
</protein>
<reference evidence="3 4" key="1">
    <citation type="submission" date="2019-11" db="EMBL/GenBank/DDBJ databases">
        <authorList>
            <person name="Holert J."/>
        </authorList>
    </citation>
    <scope>NUCLEOTIDE SEQUENCE [LARGE SCALE GENOMIC DNA]</scope>
    <source>
        <strain evidence="3">SB11_3</strain>
    </source>
</reference>
<evidence type="ECO:0000313" key="4">
    <source>
        <dbReference type="Proteomes" id="UP000441399"/>
    </source>
</evidence>
<feature type="chain" id="PRO_5024880921" description="DUF4136 domain-containing protein" evidence="1">
    <location>
        <begin position="22"/>
        <end position="210"/>
    </location>
</feature>
<keyword evidence="4" id="KW-1185">Reference proteome</keyword>
<dbReference type="AlphaFoldDB" id="A0A5S9QWX0"/>
<proteinExistence type="predicted"/>
<name>A0A5S9QWX0_9GAMM</name>
<evidence type="ECO:0000259" key="2">
    <source>
        <dbReference type="Pfam" id="PF13590"/>
    </source>
</evidence>
<keyword evidence="1" id="KW-0732">Signal</keyword>
<accession>A0A5S9QWX0</accession>
<dbReference type="Pfam" id="PF13590">
    <property type="entry name" value="DUF4136"/>
    <property type="match status" value="1"/>
</dbReference>